<keyword evidence="3" id="KW-1185">Reference proteome</keyword>
<name>A0A9Q1K7C9_9CARY</name>
<reference evidence="2" key="1">
    <citation type="submission" date="2022-04" db="EMBL/GenBank/DDBJ databases">
        <title>Carnegiea gigantea Genome sequencing and assembly v2.</title>
        <authorList>
            <person name="Copetti D."/>
            <person name="Sanderson M.J."/>
            <person name="Burquez A."/>
            <person name="Wojciechowski M.F."/>
        </authorList>
    </citation>
    <scope>NUCLEOTIDE SEQUENCE</scope>
    <source>
        <strain evidence="2">SGP5-SGP5p</strain>
        <tissue evidence="2">Aerial part</tissue>
    </source>
</reference>
<comment type="caution">
    <text evidence="2">The sequence shown here is derived from an EMBL/GenBank/DDBJ whole genome shotgun (WGS) entry which is preliminary data.</text>
</comment>
<feature type="transmembrane region" description="Helical" evidence="1">
    <location>
        <begin position="20"/>
        <end position="40"/>
    </location>
</feature>
<protein>
    <submittedName>
        <fullName evidence="2">Uncharacterized protein</fullName>
    </submittedName>
</protein>
<keyword evidence="1" id="KW-0472">Membrane</keyword>
<gene>
    <name evidence="2" type="ORF">Cgig2_011869</name>
</gene>
<sequence>MLHLLGPTAGTGNRERVGASLVAILLLLKFMLNLLLAVICKLDGSNLISTHGHGYHSLPPILFQILHLLGLASGTGNRERVGALQAAILLLFKFMLNLLSAVICKLNGHTGYLMLHLLELVAGTGNRELAGTSAVAILLLFTSVPNLLLAVVRKLTGRMGYLAGSPAWSMLWPF</sequence>
<keyword evidence="1" id="KW-0812">Transmembrane</keyword>
<feature type="transmembrane region" description="Helical" evidence="1">
    <location>
        <begin position="129"/>
        <end position="152"/>
    </location>
</feature>
<evidence type="ECO:0000313" key="2">
    <source>
        <dbReference type="EMBL" id="KAJ8438686.1"/>
    </source>
</evidence>
<organism evidence="2 3">
    <name type="scientific">Carnegiea gigantea</name>
    <dbReference type="NCBI Taxonomy" id="171969"/>
    <lineage>
        <taxon>Eukaryota</taxon>
        <taxon>Viridiplantae</taxon>
        <taxon>Streptophyta</taxon>
        <taxon>Embryophyta</taxon>
        <taxon>Tracheophyta</taxon>
        <taxon>Spermatophyta</taxon>
        <taxon>Magnoliopsida</taxon>
        <taxon>eudicotyledons</taxon>
        <taxon>Gunneridae</taxon>
        <taxon>Pentapetalae</taxon>
        <taxon>Caryophyllales</taxon>
        <taxon>Cactineae</taxon>
        <taxon>Cactaceae</taxon>
        <taxon>Cactoideae</taxon>
        <taxon>Echinocereeae</taxon>
        <taxon>Carnegiea</taxon>
    </lineage>
</organism>
<proteinExistence type="predicted"/>
<accession>A0A9Q1K7C9</accession>
<evidence type="ECO:0000256" key="1">
    <source>
        <dbReference type="SAM" id="Phobius"/>
    </source>
</evidence>
<feature type="transmembrane region" description="Helical" evidence="1">
    <location>
        <begin position="87"/>
        <end position="109"/>
    </location>
</feature>
<evidence type="ECO:0000313" key="3">
    <source>
        <dbReference type="Proteomes" id="UP001153076"/>
    </source>
</evidence>
<dbReference type="AlphaFoldDB" id="A0A9Q1K7C9"/>
<dbReference type="Proteomes" id="UP001153076">
    <property type="component" value="Unassembled WGS sequence"/>
</dbReference>
<keyword evidence="1" id="KW-1133">Transmembrane helix</keyword>
<dbReference type="EMBL" id="JAKOGI010000244">
    <property type="protein sequence ID" value="KAJ8438686.1"/>
    <property type="molecule type" value="Genomic_DNA"/>
</dbReference>